<dbReference type="PANTHER" id="PTHR10335">
    <property type="entry name" value="RRNA 2-O-METHYLTRANSFERASE FIBRILLARIN"/>
    <property type="match status" value="1"/>
</dbReference>
<dbReference type="EMBL" id="CAWUPB010001159">
    <property type="protein sequence ID" value="CAK7340188.1"/>
    <property type="molecule type" value="Genomic_DNA"/>
</dbReference>
<evidence type="ECO:0000256" key="4">
    <source>
        <dbReference type="ARBA" id="ARBA00022884"/>
    </source>
</evidence>
<comment type="caution">
    <text evidence="6">The sequence shown here is derived from an EMBL/GenBank/DDBJ whole genome shotgun (WGS) entry which is preliminary data.</text>
</comment>
<dbReference type="SMART" id="SM01206">
    <property type="entry name" value="Fibrillarin"/>
    <property type="match status" value="1"/>
</dbReference>
<evidence type="ECO:0000256" key="2">
    <source>
        <dbReference type="ARBA" id="ARBA00022603"/>
    </source>
</evidence>
<dbReference type="GO" id="GO:0008649">
    <property type="term" value="F:rRNA methyltransferase activity"/>
    <property type="evidence" value="ECO:0007669"/>
    <property type="project" value="TreeGrafter"/>
</dbReference>
<keyword evidence="1" id="KW-0698">rRNA processing</keyword>
<evidence type="ECO:0000256" key="3">
    <source>
        <dbReference type="ARBA" id="ARBA00022679"/>
    </source>
</evidence>
<dbReference type="PANTHER" id="PTHR10335:SF0">
    <property type="entry name" value="RRNA 2'-O-METHYLTRANSFERASE FIBRILLARIN 1-RELATED"/>
    <property type="match status" value="1"/>
</dbReference>
<proteinExistence type="predicted"/>
<evidence type="ECO:0000313" key="7">
    <source>
        <dbReference type="Proteomes" id="UP001314170"/>
    </source>
</evidence>
<evidence type="ECO:0000256" key="1">
    <source>
        <dbReference type="ARBA" id="ARBA00022552"/>
    </source>
</evidence>
<evidence type="ECO:0000256" key="5">
    <source>
        <dbReference type="SAM" id="MobiDB-lite"/>
    </source>
</evidence>
<organism evidence="6 7">
    <name type="scientific">Dovyalis caffra</name>
    <dbReference type="NCBI Taxonomy" id="77055"/>
    <lineage>
        <taxon>Eukaryota</taxon>
        <taxon>Viridiplantae</taxon>
        <taxon>Streptophyta</taxon>
        <taxon>Embryophyta</taxon>
        <taxon>Tracheophyta</taxon>
        <taxon>Spermatophyta</taxon>
        <taxon>Magnoliopsida</taxon>
        <taxon>eudicotyledons</taxon>
        <taxon>Gunneridae</taxon>
        <taxon>Pentapetalae</taxon>
        <taxon>rosids</taxon>
        <taxon>fabids</taxon>
        <taxon>Malpighiales</taxon>
        <taxon>Salicaceae</taxon>
        <taxon>Flacourtieae</taxon>
        <taxon>Dovyalis</taxon>
    </lineage>
</organism>
<dbReference type="InterPro" id="IPR000692">
    <property type="entry name" value="Fibrillarin"/>
</dbReference>
<protein>
    <submittedName>
        <fullName evidence="6">Uncharacterized protein</fullName>
    </submittedName>
</protein>
<dbReference type="GO" id="GO:0003723">
    <property type="term" value="F:RNA binding"/>
    <property type="evidence" value="ECO:0007669"/>
    <property type="project" value="UniProtKB-KW"/>
</dbReference>
<accession>A0AAV1RVV0</accession>
<feature type="region of interest" description="Disordered" evidence="5">
    <location>
        <begin position="1"/>
        <end position="26"/>
    </location>
</feature>
<sequence>MRKREEGRGCGGGGRGCNGGGMRRGSKVAVEPRKHGGVFIAKGEEDALVTKEMGPCETVYNEKKIYARILALNAFIFSERVISIKANCIDSTVPAEAIFQSEMKKDGAGAVEA</sequence>
<keyword evidence="3" id="KW-0808">Transferase</keyword>
<feature type="compositionally biased region" description="Gly residues" evidence="5">
    <location>
        <begin position="9"/>
        <end position="23"/>
    </location>
</feature>
<reference evidence="6 7" key="1">
    <citation type="submission" date="2024-01" db="EMBL/GenBank/DDBJ databases">
        <authorList>
            <person name="Waweru B."/>
        </authorList>
    </citation>
    <scope>NUCLEOTIDE SEQUENCE [LARGE SCALE GENOMIC DNA]</scope>
</reference>
<dbReference type="GO" id="GO:0032040">
    <property type="term" value="C:small-subunit processome"/>
    <property type="evidence" value="ECO:0007669"/>
    <property type="project" value="TreeGrafter"/>
</dbReference>
<dbReference type="GO" id="GO:0000494">
    <property type="term" value="P:box C/D sno(s)RNA 3'-end processing"/>
    <property type="evidence" value="ECO:0007669"/>
    <property type="project" value="TreeGrafter"/>
</dbReference>
<keyword evidence="4" id="KW-0694">RNA-binding</keyword>
<keyword evidence="7" id="KW-1185">Reference proteome</keyword>
<dbReference type="Gene3D" id="3.30.200.20">
    <property type="entry name" value="Phosphorylase Kinase, domain 1"/>
    <property type="match status" value="1"/>
</dbReference>
<evidence type="ECO:0000313" key="6">
    <source>
        <dbReference type="EMBL" id="CAK7340188.1"/>
    </source>
</evidence>
<keyword evidence="2" id="KW-0489">Methyltransferase</keyword>
<gene>
    <name evidence="6" type="ORF">DCAF_LOCUS15269</name>
</gene>
<dbReference type="GO" id="GO:1990259">
    <property type="term" value="F:histone H2AQ104 methyltransferase activity"/>
    <property type="evidence" value="ECO:0007669"/>
    <property type="project" value="TreeGrafter"/>
</dbReference>
<dbReference type="AlphaFoldDB" id="A0AAV1RVV0"/>
<dbReference type="GO" id="GO:0031428">
    <property type="term" value="C:box C/D methylation guide snoRNP complex"/>
    <property type="evidence" value="ECO:0007669"/>
    <property type="project" value="TreeGrafter"/>
</dbReference>
<dbReference type="Proteomes" id="UP001314170">
    <property type="component" value="Unassembled WGS sequence"/>
</dbReference>
<name>A0AAV1RVV0_9ROSI</name>